<comment type="cofactor">
    <cofactor evidence="1">
        <name>pyridoxal 5'-phosphate</name>
        <dbReference type="ChEBI" id="CHEBI:597326"/>
    </cofactor>
</comment>
<evidence type="ECO:0000313" key="6">
    <source>
        <dbReference type="Proteomes" id="UP001597218"/>
    </source>
</evidence>
<name>A0ABW4SBI2_9BACL</name>
<dbReference type="PANTHER" id="PTHR21152">
    <property type="entry name" value="AMINOTRANSFERASE CLASS V"/>
    <property type="match status" value="1"/>
</dbReference>
<protein>
    <recommendedName>
        <fullName evidence="7">Aminotransferase class-V</fullName>
    </recommendedName>
</protein>
<organism evidence="5 6">
    <name type="scientific">Sporosarcina siberiensis</name>
    <dbReference type="NCBI Taxonomy" id="1365606"/>
    <lineage>
        <taxon>Bacteria</taxon>
        <taxon>Bacillati</taxon>
        <taxon>Bacillota</taxon>
        <taxon>Bacilli</taxon>
        <taxon>Bacillales</taxon>
        <taxon>Caryophanaceae</taxon>
        <taxon>Sporosarcina</taxon>
    </lineage>
</organism>
<sequence length="91" mass="10035">MRNEDMLLIPGPTPVVDSIYDALASETRSHTDPRFVEVYKRAIDQTKEMFQTDGEVFVIAGSGTLVMEMALVNTVAAGERILVISHGYFGD</sequence>
<evidence type="ECO:0000256" key="1">
    <source>
        <dbReference type="ARBA" id="ARBA00001933"/>
    </source>
</evidence>
<dbReference type="PANTHER" id="PTHR21152:SF24">
    <property type="entry name" value="ALANINE--GLYOXYLATE AMINOTRANSFERASE 1"/>
    <property type="match status" value="1"/>
</dbReference>
<keyword evidence="3" id="KW-0808">Transferase</keyword>
<comment type="caution">
    <text evidence="5">The sequence shown here is derived from an EMBL/GenBank/DDBJ whole genome shotgun (WGS) entry which is preliminary data.</text>
</comment>
<accession>A0ABW4SBI2</accession>
<reference evidence="6" key="1">
    <citation type="journal article" date="2019" name="Int. J. Syst. Evol. Microbiol.">
        <title>The Global Catalogue of Microorganisms (GCM) 10K type strain sequencing project: providing services to taxonomists for standard genome sequencing and annotation.</title>
        <authorList>
            <consortium name="The Broad Institute Genomics Platform"/>
            <consortium name="The Broad Institute Genome Sequencing Center for Infectious Disease"/>
            <person name="Wu L."/>
            <person name="Ma J."/>
        </authorList>
    </citation>
    <scope>NUCLEOTIDE SEQUENCE [LARGE SCALE GENOMIC DNA]</scope>
    <source>
        <strain evidence="6">CGMCC 4.7177</strain>
    </source>
</reference>
<dbReference type="EMBL" id="JBHUGI010000004">
    <property type="protein sequence ID" value="MFD1926803.1"/>
    <property type="molecule type" value="Genomic_DNA"/>
</dbReference>
<dbReference type="InterPro" id="IPR015421">
    <property type="entry name" value="PyrdxlP-dep_Trfase_major"/>
</dbReference>
<evidence type="ECO:0000313" key="5">
    <source>
        <dbReference type="EMBL" id="MFD1926803.1"/>
    </source>
</evidence>
<gene>
    <name evidence="5" type="ORF">ACFSFY_01780</name>
</gene>
<evidence type="ECO:0008006" key="7">
    <source>
        <dbReference type="Google" id="ProtNLM"/>
    </source>
</evidence>
<dbReference type="SUPFAM" id="SSF53383">
    <property type="entry name" value="PLP-dependent transferases"/>
    <property type="match status" value="1"/>
</dbReference>
<evidence type="ECO:0000256" key="2">
    <source>
        <dbReference type="ARBA" id="ARBA00022576"/>
    </source>
</evidence>
<dbReference type="RefSeq" id="WP_381535460.1">
    <property type="nucleotide sequence ID" value="NZ_JBHUGI010000004.1"/>
</dbReference>
<keyword evidence="2" id="KW-0032">Aminotransferase</keyword>
<proteinExistence type="predicted"/>
<dbReference type="InterPro" id="IPR015424">
    <property type="entry name" value="PyrdxlP-dep_Trfase"/>
</dbReference>
<evidence type="ECO:0000256" key="3">
    <source>
        <dbReference type="ARBA" id="ARBA00022679"/>
    </source>
</evidence>
<evidence type="ECO:0000256" key="4">
    <source>
        <dbReference type="ARBA" id="ARBA00022898"/>
    </source>
</evidence>
<keyword evidence="6" id="KW-1185">Reference proteome</keyword>
<dbReference type="Proteomes" id="UP001597218">
    <property type="component" value="Unassembled WGS sequence"/>
</dbReference>
<dbReference type="Gene3D" id="3.40.640.10">
    <property type="entry name" value="Type I PLP-dependent aspartate aminotransferase-like (Major domain)"/>
    <property type="match status" value="1"/>
</dbReference>
<keyword evidence="4" id="KW-0663">Pyridoxal phosphate</keyword>